<comment type="caution">
    <text evidence="2">The sequence shown here is derived from an EMBL/GenBank/DDBJ whole genome shotgun (WGS) entry which is preliminary data.</text>
</comment>
<gene>
    <name evidence="2" type="ORF">FRT59_09275</name>
    <name evidence="1" type="ORF">JJD71_05410</name>
</gene>
<sequence length="233" mass="26706">MLNGFNDFKTATPGQIHDYYRSKKIHELSIEELAFAHLDDTCRFIQTMDGMISSSLFDLNQTVAASFSNVRTNQYVPLLACFSMLDQIGGLYKRINKSCNYKNGIKKALHFYSNVTNAIELEQLTTLRHGLFHDGSLLYINSTTGTKVIFRMIQNSGALLTPAKKPWDGLYHNDISDYVTKIDLRELQNTTTEVIKECKKLLLDKKIKITAQTPQELFYKYLFKTNHTSNEEP</sequence>
<organism evidence="2 3">
    <name type="scientific">Pseudomonas haemolytica</name>
    <dbReference type="NCBI Taxonomy" id="2600065"/>
    <lineage>
        <taxon>Bacteria</taxon>
        <taxon>Pseudomonadati</taxon>
        <taxon>Pseudomonadota</taxon>
        <taxon>Gammaproteobacteria</taxon>
        <taxon>Pseudomonadales</taxon>
        <taxon>Pseudomonadaceae</taxon>
        <taxon>Pseudomonas</taxon>
    </lineage>
</organism>
<keyword evidence="4" id="KW-1185">Reference proteome</keyword>
<evidence type="ECO:0000313" key="1">
    <source>
        <dbReference type="EMBL" id="MBK3458493.1"/>
    </source>
</evidence>
<dbReference type="EMBL" id="VOIW01000002">
    <property type="protein sequence ID" value="MRJ37151.1"/>
    <property type="molecule type" value="Genomic_DNA"/>
</dbReference>
<proteinExistence type="predicted"/>
<reference evidence="1 4" key="2">
    <citation type="submission" date="2021-01" db="EMBL/GenBank/DDBJ databases">
        <title>Antibiotic resistance and phylogeny of Pseudomonas spp. isolated over three decades from chicken meat in the Norwegian food chain.</title>
        <authorList>
            <person name="Moen B."/>
        </authorList>
    </citation>
    <scope>NUCLEOTIDE SEQUENCE [LARGE SCALE GENOMIC DNA]</scope>
    <source>
        <strain evidence="1 4">MF6766</strain>
    </source>
</reference>
<evidence type="ECO:0000313" key="3">
    <source>
        <dbReference type="Proteomes" id="UP000408764"/>
    </source>
</evidence>
<dbReference type="EMBL" id="JAENSR010000001">
    <property type="protein sequence ID" value="MBK3458493.1"/>
    <property type="molecule type" value="Genomic_DNA"/>
</dbReference>
<dbReference type="AlphaFoldDB" id="A0A5P1D9J6"/>
<protein>
    <submittedName>
        <fullName evidence="2">Uncharacterized protein</fullName>
    </submittedName>
</protein>
<accession>A0A5P1D9J6</accession>
<dbReference type="RefSeq" id="WP_153871016.1">
    <property type="nucleotide sequence ID" value="NZ_JAEKCT010000002.1"/>
</dbReference>
<dbReference type="Proteomes" id="UP000620382">
    <property type="component" value="Unassembled WGS sequence"/>
</dbReference>
<evidence type="ECO:0000313" key="4">
    <source>
        <dbReference type="Proteomes" id="UP000620382"/>
    </source>
</evidence>
<name>A0A5P1D9J6_9PSED</name>
<reference evidence="2 3" key="1">
    <citation type="submission" date="2019-08" db="EMBL/GenBank/DDBJ databases">
        <title>Pseudomonas haemolytica sp. nov. isolated from raw milk and skim milk concentrate.</title>
        <authorList>
            <person name="Hofmann K."/>
            <person name="Huptas C."/>
            <person name="Doll E."/>
            <person name="Scherer S."/>
            <person name="Wenning M."/>
        </authorList>
    </citation>
    <scope>NUCLEOTIDE SEQUENCE [LARGE SCALE GENOMIC DNA]</scope>
    <source>
        <strain evidence="2 3">DSM 108987</strain>
    </source>
</reference>
<dbReference type="Proteomes" id="UP000408764">
    <property type="component" value="Unassembled WGS sequence"/>
</dbReference>
<evidence type="ECO:0000313" key="2">
    <source>
        <dbReference type="EMBL" id="MRJ37151.1"/>
    </source>
</evidence>